<dbReference type="EMBL" id="CP034940">
    <property type="protein sequence ID" value="QAY18865.1"/>
    <property type="molecule type" value="Genomic_DNA"/>
</dbReference>
<feature type="compositionally biased region" description="Basic and acidic residues" evidence="1">
    <location>
        <begin position="117"/>
        <end position="126"/>
    </location>
</feature>
<dbReference type="InterPro" id="IPR036388">
    <property type="entry name" value="WH-like_DNA-bd_sf"/>
</dbReference>
<gene>
    <name evidence="2" type="ORF">EO776_01905</name>
</gene>
<evidence type="ECO:0000256" key="1">
    <source>
        <dbReference type="SAM" id="MobiDB-lite"/>
    </source>
</evidence>
<dbReference type="KEGG" id="hezz:EO776_01905"/>
<protein>
    <submittedName>
        <fullName evidence="2">PaaX domain-containing protein</fullName>
    </submittedName>
</protein>
<feature type="region of interest" description="Disordered" evidence="1">
    <location>
        <begin position="94"/>
        <end position="166"/>
    </location>
</feature>
<feature type="compositionally biased region" description="Polar residues" evidence="1">
    <location>
        <begin position="143"/>
        <end position="159"/>
    </location>
</feature>
<dbReference type="Proteomes" id="UP000293073">
    <property type="component" value="Chromosome"/>
</dbReference>
<organism evidence="2 3">
    <name type="scientific">Halorubrum ezzemoulense</name>
    <name type="common">Halorubrum chaoviator</name>
    <dbReference type="NCBI Taxonomy" id="337243"/>
    <lineage>
        <taxon>Archaea</taxon>
        <taxon>Methanobacteriati</taxon>
        <taxon>Methanobacteriota</taxon>
        <taxon>Stenosarchaea group</taxon>
        <taxon>Halobacteria</taxon>
        <taxon>Halobacteriales</taxon>
        <taxon>Haloferacaceae</taxon>
        <taxon>Halorubrum</taxon>
    </lineage>
</organism>
<sequence length="166" mass="18382">MPIDLRRHDPDDAINIRPGTNKAAIVKLLYRNTNLAYTPAEIQNALDLPRGTTSTTLSRLHDDRLIGKTNDGLYHGLERRDDVRRFARSLVQLDEMADRYPEPGLTPDDVEQTGAGARREIPRDRADTEEDQSGEEPAPADWVNSTAAPSTTESNTDADSASGDRE</sequence>
<evidence type="ECO:0000313" key="3">
    <source>
        <dbReference type="Proteomes" id="UP000293073"/>
    </source>
</evidence>
<proteinExistence type="predicted"/>
<dbReference type="RefSeq" id="WP_129452305.1">
    <property type="nucleotide sequence ID" value="NZ_CP034940.1"/>
</dbReference>
<accession>A0A481RC82</accession>
<dbReference type="GeneID" id="301358491"/>
<dbReference type="AlphaFoldDB" id="A0A481RC82"/>
<dbReference type="InterPro" id="IPR036390">
    <property type="entry name" value="WH_DNA-bd_sf"/>
</dbReference>
<dbReference type="Gene3D" id="1.10.10.10">
    <property type="entry name" value="Winged helix-like DNA-binding domain superfamily/Winged helix DNA-binding domain"/>
    <property type="match status" value="1"/>
</dbReference>
<name>A0A481RC82_HALEZ</name>
<dbReference type="SUPFAM" id="SSF46785">
    <property type="entry name" value="Winged helix' DNA-binding domain"/>
    <property type="match status" value="1"/>
</dbReference>
<reference evidence="3" key="1">
    <citation type="submission" date="2019-01" db="EMBL/GenBank/DDBJ databases">
        <title>Complete genome of Halorubrum ezzemoulense strain FB21.</title>
        <authorList>
            <person name="Feng Y."/>
            <person name="Louyakis A.S."/>
            <person name="Papke R.T."/>
            <person name="Gogarten J.P."/>
        </authorList>
    </citation>
    <scope>NUCLEOTIDE SEQUENCE [LARGE SCALE GENOMIC DNA]</scope>
    <source>
        <strain evidence="3">Fb21</strain>
    </source>
</reference>
<evidence type="ECO:0000313" key="2">
    <source>
        <dbReference type="EMBL" id="QAY18865.1"/>
    </source>
</evidence>